<dbReference type="AlphaFoldDB" id="A0A016BMH4"/>
<evidence type="ECO:0000313" key="1">
    <source>
        <dbReference type="EMBL" id="EXZ41731.1"/>
    </source>
</evidence>
<gene>
    <name evidence="1" type="ORF">M076_5166</name>
</gene>
<evidence type="ECO:0008006" key="3">
    <source>
        <dbReference type="Google" id="ProtNLM"/>
    </source>
</evidence>
<dbReference type="EMBL" id="JGDM01000190">
    <property type="protein sequence ID" value="EXZ41731.1"/>
    <property type="molecule type" value="Genomic_DNA"/>
</dbReference>
<accession>A0A016BMH4</accession>
<protein>
    <recommendedName>
        <fullName evidence="3">Type VI secretion system baseplate subunit TssF</fullName>
    </recommendedName>
</protein>
<sequence length="591" mass="67954">MADKKQIAIKERILKQAMEFWGVSDIRDMDPVIDLLLEVFAHESNKLHQEIEQSDSRILHRLSRILIGNKWSLPKPAHALMTITPNHGECCELDAEDHFYAEKNIFGKGDIQVFITPLFSYKLVDAKVRAIAYNDSIRHSTDGFSTPTRFLDPKNRIADYCVWVGMDVSKEVLQKMDSVMFCIKPSDMELLPFMNMAFFYDCTGNLLNAKTGLHIEDPYSNAHYFDEIRDFYSDLYFNVSIRDASKEKQTYREMFPGYVSDCEIPDDSESLFWVKIAFPEIFTKESLENLEVYLNTFPVVNRQIVYKQHNFRSTGRIVPLKCPSRTQFLNIRSFQDNKGREYVNRLNQYEENPTGIFSLYFGDLERFDSDSARSLISKVLQLMKEDGSAFASMNPDALSTQLKELFNKINDIEKGLEATLKGDNKIKAFVLSVPQKDATNAEIKYWVTSGSLANGFNERTLIQQFNIEKYDASGIMLRTCMQGGTTHDGEQELINSLRYGLLSRERIISKEDIKSYLLHKLGKYVESVEVGNGVAISPDSKKGLIRVTEVKIKLGQFDKDEIPNLEELAHYLEKDLTERSVCNSNYKIKFV</sequence>
<dbReference type="PATRIC" id="fig|1339280.3.peg.4900"/>
<comment type="caution">
    <text evidence="1">The sequence shown here is derived from an EMBL/GenBank/DDBJ whole genome shotgun (WGS) entry which is preliminary data.</text>
</comment>
<dbReference type="RefSeq" id="WP_008669228.1">
    <property type="nucleotide sequence ID" value="NZ_JGDM01000190.1"/>
</dbReference>
<name>A0A016BMH4_BACFG</name>
<organism evidence="1 2">
    <name type="scientific">Bacteroides fragilis str. 2-F-2 #4</name>
    <dbReference type="NCBI Taxonomy" id="1339280"/>
    <lineage>
        <taxon>Bacteria</taxon>
        <taxon>Pseudomonadati</taxon>
        <taxon>Bacteroidota</taxon>
        <taxon>Bacteroidia</taxon>
        <taxon>Bacteroidales</taxon>
        <taxon>Bacteroidaceae</taxon>
        <taxon>Bacteroides</taxon>
    </lineage>
</organism>
<proteinExistence type="predicted"/>
<reference evidence="1 2" key="1">
    <citation type="submission" date="2014-02" db="EMBL/GenBank/DDBJ databases">
        <authorList>
            <person name="Sears C."/>
            <person name="Carroll K."/>
            <person name="Sack B.R."/>
            <person name="Qadri F."/>
            <person name="Myers L.L."/>
            <person name="Chung G.-T."/>
            <person name="Escheverria P."/>
            <person name="Fraser C.M."/>
            <person name="Sadzewicz L."/>
            <person name="Shefchek K.A."/>
            <person name="Tallon L."/>
            <person name="Das S.P."/>
            <person name="Daugherty S."/>
            <person name="Mongodin E.F."/>
        </authorList>
    </citation>
    <scope>NUCLEOTIDE SEQUENCE [LARGE SCALE GENOMIC DNA]</scope>
    <source>
        <strain evidence="1 2">2-F-2 #4</strain>
    </source>
</reference>
<evidence type="ECO:0000313" key="2">
    <source>
        <dbReference type="Proteomes" id="UP000022272"/>
    </source>
</evidence>
<dbReference type="Proteomes" id="UP000022272">
    <property type="component" value="Unassembled WGS sequence"/>
</dbReference>